<dbReference type="GeneID" id="36395998"/>
<dbReference type="RefSeq" id="XP_024580963.1">
    <property type="nucleotide sequence ID" value="XM_024730713.1"/>
</dbReference>
<organism evidence="1 2">
    <name type="scientific">Plasmopara halstedii</name>
    <name type="common">Downy mildew of sunflower</name>
    <dbReference type="NCBI Taxonomy" id="4781"/>
    <lineage>
        <taxon>Eukaryota</taxon>
        <taxon>Sar</taxon>
        <taxon>Stramenopiles</taxon>
        <taxon>Oomycota</taxon>
        <taxon>Peronosporomycetes</taxon>
        <taxon>Peronosporales</taxon>
        <taxon>Peronosporaceae</taxon>
        <taxon>Plasmopara</taxon>
    </lineage>
</organism>
<evidence type="ECO:0000313" key="2">
    <source>
        <dbReference type="Proteomes" id="UP000054928"/>
    </source>
</evidence>
<keyword evidence="2" id="KW-1185">Reference proteome</keyword>
<reference evidence="2" key="1">
    <citation type="submission" date="2014-09" db="EMBL/GenBank/DDBJ databases">
        <authorList>
            <person name="Sharma Rahul"/>
            <person name="Thines Marco"/>
        </authorList>
    </citation>
    <scope>NUCLEOTIDE SEQUENCE [LARGE SCALE GENOMIC DNA]</scope>
</reference>
<dbReference type="Proteomes" id="UP000054928">
    <property type="component" value="Unassembled WGS sequence"/>
</dbReference>
<dbReference type="AlphaFoldDB" id="A0A0P1ATJ7"/>
<proteinExistence type="predicted"/>
<evidence type="ECO:0000313" key="1">
    <source>
        <dbReference type="EMBL" id="CEG44594.1"/>
    </source>
</evidence>
<sequence>MNYLTLGDPVTSVHAIRPMSIPNRFESGARGISSMRAFNLQLALSLPLYRIVSLPAKWFG</sequence>
<protein>
    <submittedName>
        <fullName evidence="1">Uncharacterized protein</fullName>
    </submittedName>
</protein>
<accession>A0A0P1ATJ7</accession>
<dbReference type="EMBL" id="CCYD01001204">
    <property type="protein sequence ID" value="CEG44594.1"/>
    <property type="molecule type" value="Genomic_DNA"/>
</dbReference>
<name>A0A0P1ATJ7_PLAHL</name>